<sequence length="392" mass="44995">MFDSLFLIMPFGKHYSQLVVFFVLVCGVLLIIIHNNRKRTIWERDVAERAREAQTQMAALLRTQVEMQGRMQTMAEIFSQRQFELNQSICEQLNGMRTNLGQTLQVQTKSTYENLTRLQERLAVIDAAQNNIQSLTGQVVQLQAILNNKQTRGAFGQGRMEAIISDALPSSAYVFQTTLSNGKRPDCLIYMPNKAPALVIDAKFPLEAWNAMREASSSQERQEAERQFRNDMDVHIRDITKKYLIPGETHDTAFLFVPSESIFATIYEDFESLVQKANRAHVIIVSPSLLMLSVQVVQTIMKDARMREQAHLIQSEVVRLMEDFERMNIRVRSLQKHFYKTSEDIEAILTSSSKIMKRANRIEAFELKENDSISKSTAVHSQSQTLHLDDKE</sequence>
<evidence type="ECO:0000256" key="5">
    <source>
        <dbReference type="ARBA" id="ARBA00023172"/>
    </source>
</evidence>
<dbReference type="Pfam" id="PF02646">
    <property type="entry name" value="RmuC"/>
    <property type="match status" value="1"/>
</dbReference>
<dbReference type="GO" id="GO:0006310">
    <property type="term" value="P:DNA recombination"/>
    <property type="evidence" value="ECO:0007669"/>
    <property type="project" value="UniProtKB-KW"/>
</dbReference>
<proteinExistence type="inferred from homology"/>
<evidence type="ECO:0000256" key="6">
    <source>
        <dbReference type="SAM" id="Phobius"/>
    </source>
</evidence>
<accession>A0A067WBV8</accession>
<evidence type="ECO:0000256" key="1">
    <source>
        <dbReference type="ARBA" id="ARBA00003416"/>
    </source>
</evidence>
<evidence type="ECO:0000313" key="7">
    <source>
        <dbReference type="EMBL" id="KEC57359.1"/>
    </source>
</evidence>
<dbReference type="PANTHER" id="PTHR30563">
    <property type="entry name" value="DNA RECOMBINATION PROTEIN RMUC"/>
    <property type="match status" value="1"/>
</dbReference>
<dbReference type="PANTHER" id="PTHR30563:SF0">
    <property type="entry name" value="DNA RECOMBINATION PROTEIN RMUC"/>
    <property type="match status" value="1"/>
</dbReference>
<dbReference type="RefSeq" id="WP_035005474.1">
    <property type="nucleotide sequence ID" value="NZ_KL407337.1"/>
</dbReference>
<evidence type="ECO:0000256" key="3">
    <source>
        <dbReference type="ARBA" id="ARBA00021840"/>
    </source>
</evidence>
<dbReference type="PATRIC" id="fig|685782.3.peg.6"/>
<dbReference type="AlphaFoldDB" id="A0A067WBV8"/>
<reference evidence="7 8" key="1">
    <citation type="submission" date="2012-04" db="EMBL/GenBank/DDBJ databases">
        <title>The Genome Sequence of Bartonella rochalimae BMGH.</title>
        <authorList>
            <consortium name="The Broad Institute Genome Sequencing Platform"/>
            <consortium name="The Broad Institute Genome Sequencing Center for Infectious Disease"/>
            <person name="Feldgarden M."/>
            <person name="Kirby J."/>
            <person name="Kosoy M."/>
            <person name="Birtles R."/>
            <person name="Probert W.S."/>
            <person name="Chiaraviglio L."/>
            <person name="Walker B."/>
            <person name="Young S.K."/>
            <person name="Zeng Q."/>
            <person name="Gargeya S."/>
            <person name="Fitzgerald M."/>
            <person name="Haas B."/>
            <person name="Abouelleil A."/>
            <person name="Alvarado L."/>
            <person name="Arachchi H.M."/>
            <person name="Berlin A.M."/>
            <person name="Chapman S.B."/>
            <person name="Goldberg J."/>
            <person name="Griggs A."/>
            <person name="Gujja S."/>
            <person name="Hansen M."/>
            <person name="Howarth C."/>
            <person name="Imamovic A."/>
            <person name="Larimer J."/>
            <person name="McCowen C."/>
            <person name="Montmayeur A."/>
            <person name="Murphy C."/>
            <person name="Neiman D."/>
            <person name="Pearson M."/>
            <person name="Priest M."/>
            <person name="Roberts A."/>
            <person name="Saif S."/>
            <person name="Shea T."/>
            <person name="Sisk P."/>
            <person name="Sykes S."/>
            <person name="Wortman J."/>
            <person name="Nusbaum C."/>
            <person name="Birren B."/>
        </authorList>
    </citation>
    <scope>NUCLEOTIDE SEQUENCE [LARGE SCALE GENOMIC DNA]</scope>
    <source>
        <strain evidence="7 8">ATCC BAA-1498</strain>
    </source>
</reference>
<keyword evidence="5" id="KW-0233">DNA recombination</keyword>
<dbReference type="Proteomes" id="UP000027336">
    <property type="component" value="Unassembled WGS sequence"/>
</dbReference>
<evidence type="ECO:0000256" key="2">
    <source>
        <dbReference type="ARBA" id="ARBA00009840"/>
    </source>
</evidence>
<organism evidence="7 8">
    <name type="scientific">Bartonella rochalimae ATCC BAA-1498</name>
    <dbReference type="NCBI Taxonomy" id="685782"/>
    <lineage>
        <taxon>Bacteria</taxon>
        <taxon>Pseudomonadati</taxon>
        <taxon>Pseudomonadota</taxon>
        <taxon>Alphaproteobacteria</taxon>
        <taxon>Hyphomicrobiales</taxon>
        <taxon>Bartonellaceae</taxon>
        <taxon>Bartonella</taxon>
    </lineage>
</organism>
<keyword evidence="6" id="KW-1133">Transmembrane helix</keyword>
<dbReference type="eggNOG" id="COG1322">
    <property type="taxonomic scope" value="Bacteria"/>
</dbReference>
<protein>
    <recommendedName>
        <fullName evidence="3">DNA recombination protein RmuC homolog</fullName>
    </recommendedName>
</protein>
<keyword evidence="6" id="KW-0472">Membrane</keyword>
<keyword evidence="4" id="KW-0175">Coiled coil</keyword>
<evidence type="ECO:0000256" key="4">
    <source>
        <dbReference type="ARBA" id="ARBA00023054"/>
    </source>
</evidence>
<dbReference type="HOGENOM" id="CLU_020365_0_1_5"/>
<dbReference type="InterPro" id="IPR003798">
    <property type="entry name" value="DNA_recombination_RmuC"/>
</dbReference>
<comment type="function">
    <text evidence="1">Involved in DNA recombination.</text>
</comment>
<comment type="caution">
    <text evidence="7">The sequence shown here is derived from an EMBL/GenBank/DDBJ whole genome shotgun (WGS) entry which is preliminary data.</text>
</comment>
<keyword evidence="6" id="KW-0812">Transmembrane</keyword>
<name>A0A067WBV8_9HYPH</name>
<comment type="similarity">
    <text evidence="2">Belongs to the RmuC family.</text>
</comment>
<keyword evidence="8" id="KW-1185">Reference proteome</keyword>
<feature type="transmembrane region" description="Helical" evidence="6">
    <location>
        <begin position="15"/>
        <end position="34"/>
    </location>
</feature>
<gene>
    <name evidence="7" type="ORF">O99_00007</name>
</gene>
<dbReference type="OrthoDB" id="370725at2"/>
<dbReference type="EMBL" id="AHPK01000001">
    <property type="protein sequence ID" value="KEC57359.1"/>
    <property type="molecule type" value="Genomic_DNA"/>
</dbReference>
<evidence type="ECO:0000313" key="8">
    <source>
        <dbReference type="Proteomes" id="UP000027336"/>
    </source>
</evidence>